<dbReference type="RefSeq" id="WP_173780664.1">
    <property type="nucleotide sequence ID" value="NZ_JABSNO010000052.1"/>
</dbReference>
<evidence type="ECO:0008006" key="3">
    <source>
        <dbReference type="Google" id="ProtNLM"/>
    </source>
</evidence>
<accession>A0A8J8KCY2</accession>
<dbReference type="PROSITE" id="PS51257">
    <property type="entry name" value="PROKAR_LIPOPROTEIN"/>
    <property type="match status" value="1"/>
</dbReference>
<dbReference type="AlphaFoldDB" id="A0A8J8KCY2"/>
<dbReference type="EMBL" id="JABSNO010000052">
    <property type="protein sequence ID" value="NRS94144.1"/>
    <property type="molecule type" value="Genomic_DNA"/>
</dbReference>
<dbReference type="Proteomes" id="UP000610746">
    <property type="component" value="Unassembled WGS sequence"/>
</dbReference>
<evidence type="ECO:0000313" key="2">
    <source>
        <dbReference type="Proteomes" id="UP000610746"/>
    </source>
</evidence>
<sequence length="324" mass="37484">MNKFVLYITFLCAFALLSCQKSTLKVESSNIEKKKDTINVIYFDNKKIKEVDLMEYEGEKNVKLYFSEEGYLKKKTVNFDSYPKTNYEYNNSKIILHKWIEADIGGCVAISGKEFFMDEKGFVVKEIVHTSYGNSCSEKILINEIKEFFVKSKSIKTVYFTRESYEGSEECPCGSWKQFNEDGSLQIEQKLKNCENEISECDQNLSKNLTAINSKWYGNYFFTIRSEDDLDGTDYKIILNITRDSIIYSAEGYQIYQKFLLSGKEINDKLHLNYLASIDGSNSAVLQKTKDFGVIRNTNGSLVWESPYLNAAFSDKNKQHIFKK</sequence>
<keyword evidence="2" id="KW-1185">Reference proteome</keyword>
<organism evidence="1 2">
    <name type="scientific">Frigoriflavimonas asaccharolytica</name>
    <dbReference type="NCBI Taxonomy" id="2735899"/>
    <lineage>
        <taxon>Bacteria</taxon>
        <taxon>Pseudomonadati</taxon>
        <taxon>Bacteroidota</taxon>
        <taxon>Flavobacteriia</taxon>
        <taxon>Flavobacteriales</taxon>
        <taxon>Weeksellaceae</taxon>
        <taxon>Frigoriflavimonas</taxon>
    </lineage>
</organism>
<gene>
    <name evidence="1" type="ORF">HNQ03_003249</name>
</gene>
<reference evidence="1" key="1">
    <citation type="submission" date="2020-05" db="EMBL/GenBank/DDBJ databases">
        <title>Genomic Encyclopedia of Type Strains, Phase IV (KMG-V): Genome sequencing to study the core and pangenomes of soil and plant-associated prokaryotes.</title>
        <authorList>
            <person name="Whitman W."/>
        </authorList>
    </citation>
    <scope>NUCLEOTIDE SEQUENCE</scope>
    <source>
        <strain evidence="1">16F</strain>
    </source>
</reference>
<protein>
    <recommendedName>
        <fullName evidence="3">Lipoprotein</fullName>
    </recommendedName>
</protein>
<dbReference type="SUPFAM" id="SSF69360">
    <property type="entry name" value="Cell wall binding repeat"/>
    <property type="match status" value="1"/>
</dbReference>
<name>A0A8J8KCY2_9FLAO</name>
<evidence type="ECO:0000313" key="1">
    <source>
        <dbReference type="EMBL" id="NRS94144.1"/>
    </source>
</evidence>
<comment type="caution">
    <text evidence="1">The sequence shown here is derived from an EMBL/GenBank/DDBJ whole genome shotgun (WGS) entry which is preliminary data.</text>
</comment>
<proteinExistence type="predicted"/>